<dbReference type="EMBL" id="PSYR01000002">
    <property type="protein sequence ID" value="RCN56470.1"/>
    <property type="molecule type" value="Genomic_DNA"/>
</dbReference>
<keyword evidence="3" id="KW-1185">Reference proteome</keyword>
<keyword evidence="1" id="KW-0963">Cytoplasm</keyword>
<dbReference type="PANTHER" id="PTHR33515">
    <property type="entry name" value="RIBOSOME-BINDING FACTOR A, CHLOROPLASTIC-RELATED"/>
    <property type="match status" value="1"/>
</dbReference>
<comment type="similarity">
    <text evidence="1">Belongs to the RbfA family.</text>
</comment>
<dbReference type="PROSITE" id="PS01319">
    <property type="entry name" value="RBFA"/>
    <property type="match status" value="1"/>
</dbReference>
<protein>
    <recommendedName>
        <fullName evidence="1">Ribosome-binding factor A</fullName>
    </recommendedName>
</protein>
<reference evidence="2 3" key="1">
    <citation type="submission" date="2018-02" db="EMBL/GenBank/DDBJ databases">
        <title>Insights into the biology of acidophilic members of the Acidiferrobacteraceae family derived from comparative genomic analyses.</title>
        <authorList>
            <person name="Issotta F."/>
            <person name="Thyssen C."/>
            <person name="Mena C."/>
            <person name="Moya A."/>
            <person name="Bellenberg S."/>
            <person name="Sproer C."/>
            <person name="Covarrubias P.C."/>
            <person name="Sand W."/>
            <person name="Quatrini R."/>
            <person name="Vera M."/>
        </authorList>
    </citation>
    <scope>NUCLEOTIDE SEQUENCE [LARGE SCALE GENOMIC DNA]</scope>
    <source>
        <strain evidence="3">m-1</strain>
    </source>
</reference>
<dbReference type="SUPFAM" id="SSF89919">
    <property type="entry name" value="Ribosome-binding factor A, RbfA"/>
    <property type="match status" value="1"/>
</dbReference>
<dbReference type="InterPro" id="IPR020053">
    <property type="entry name" value="Ribosome-bd_factorA_CS"/>
</dbReference>
<dbReference type="PANTHER" id="PTHR33515:SF1">
    <property type="entry name" value="RIBOSOME-BINDING FACTOR A, CHLOROPLASTIC-RELATED"/>
    <property type="match status" value="1"/>
</dbReference>
<dbReference type="GO" id="GO:0030490">
    <property type="term" value="P:maturation of SSU-rRNA"/>
    <property type="evidence" value="ECO:0007669"/>
    <property type="project" value="UniProtKB-UniRule"/>
</dbReference>
<sequence>MRRHAPKSGSRAARVGALVLREAAQWVLTEIDEGQVRLAALTEADVSPDLKQARIYVTHYQGEAAARAAVVQLNAVVPRMRRGLASRLRLRVVPNLVFAYDPSVDQGARIDALLDRARRERGEEGDG</sequence>
<dbReference type="AlphaFoldDB" id="A0A1C2FXZ2"/>
<comment type="function">
    <text evidence="1">One of several proteins that assist in the late maturation steps of the functional core of the 30S ribosomal subunit. Associates with free 30S ribosomal subunits (but not with 30S subunits that are part of 70S ribosomes or polysomes). Required for efficient processing of 16S rRNA. May interact with the 5'-terminal helix region of 16S rRNA.</text>
</comment>
<dbReference type="GO" id="GO:0043024">
    <property type="term" value="F:ribosomal small subunit binding"/>
    <property type="evidence" value="ECO:0007669"/>
    <property type="project" value="TreeGrafter"/>
</dbReference>
<comment type="subunit">
    <text evidence="1">Monomer. Binds 30S ribosomal subunits, but not 50S ribosomal subunits or 70S ribosomes.</text>
</comment>
<dbReference type="HAMAP" id="MF_00003">
    <property type="entry name" value="RbfA"/>
    <property type="match status" value="1"/>
</dbReference>
<proteinExistence type="inferred from homology"/>
<dbReference type="InterPro" id="IPR015946">
    <property type="entry name" value="KH_dom-like_a/b"/>
</dbReference>
<name>A0A1C2FXZ2_9GAMM</name>
<gene>
    <name evidence="1 2" type="primary">rbfA</name>
    <name evidence="2" type="ORF">C4900_11730</name>
</gene>
<dbReference type="Proteomes" id="UP000253250">
    <property type="component" value="Unassembled WGS sequence"/>
</dbReference>
<evidence type="ECO:0000313" key="2">
    <source>
        <dbReference type="EMBL" id="RCN56470.1"/>
    </source>
</evidence>
<evidence type="ECO:0000256" key="1">
    <source>
        <dbReference type="HAMAP-Rule" id="MF_00003"/>
    </source>
</evidence>
<dbReference type="InterPro" id="IPR000238">
    <property type="entry name" value="RbfA"/>
</dbReference>
<evidence type="ECO:0000313" key="3">
    <source>
        <dbReference type="Proteomes" id="UP000253250"/>
    </source>
</evidence>
<dbReference type="Pfam" id="PF02033">
    <property type="entry name" value="RBFA"/>
    <property type="match status" value="1"/>
</dbReference>
<comment type="caution">
    <text evidence="2">The sequence shown here is derived from an EMBL/GenBank/DDBJ whole genome shotgun (WGS) entry which is preliminary data.</text>
</comment>
<dbReference type="STRING" id="163359.A9R16_04180"/>
<dbReference type="Gene3D" id="3.30.300.20">
    <property type="match status" value="1"/>
</dbReference>
<dbReference type="OrthoDB" id="307788at2"/>
<dbReference type="InterPro" id="IPR023799">
    <property type="entry name" value="RbfA_dom_sf"/>
</dbReference>
<dbReference type="NCBIfam" id="TIGR00082">
    <property type="entry name" value="rbfA"/>
    <property type="match status" value="1"/>
</dbReference>
<keyword evidence="1" id="KW-0690">Ribosome biogenesis</keyword>
<comment type="subcellular location">
    <subcellularLocation>
        <location evidence="1">Cytoplasm</location>
    </subcellularLocation>
</comment>
<dbReference type="GO" id="GO:0005829">
    <property type="term" value="C:cytosol"/>
    <property type="evidence" value="ECO:0007669"/>
    <property type="project" value="TreeGrafter"/>
</dbReference>
<accession>A0A1C2FXZ2</accession>
<organism evidence="2 3">
    <name type="scientific">Acidiferrobacter thiooxydans</name>
    <dbReference type="NCBI Taxonomy" id="163359"/>
    <lineage>
        <taxon>Bacteria</taxon>
        <taxon>Pseudomonadati</taxon>
        <taxon>Pseudomonadota</taxon>
        <taxon>Gammaproteobacteria</taxon>
        <taxon>Acidiferrobacterales</taxon>
        <taxon>Acidiferrobacteraceae</taxon>
        <taxon>Acidiferrobacter</taxon>
    </lineage>
</organism>
<dbReference type="RefSeq" id="WP_065972063.1">
    <property type="nucleotide sequence ID" value="NZ_CP080624.1"/>
</dbReference>